<evidence type="ECO:0000259" key="1">
    <source>
        <dbReference type="Pfam" id="PF20279"/>
    </source>
</evidence>
<evidence type="ECO:0000313" key="3">
    <source>
        <dbReference type="Proteomes" id="UP001148125"/>
    </source>
</evidence>
<dbReference type="InterPro" id="IPR046917">
    <property type="entry name" value="ABC-3C_CTD12"/>
</dbReference>
<gene>
    <name evidence="2" type="ORF">N7Z68_19075</name>
</gene>
<dbReference type="Proteomes" id="UP001148125">
    <property type="component" value="Unassembled WGS sequence"/>
</dbReference>
<feature type="domain" description="ABC-three component systems C-terminal" evidence="1">
    <location>
        <begin position="35"/>
        <end position="180"/>
    </location>
</feature>
<proteinExistence type="predicted"/>
<comment type="caution">
    <text evidence="2">The sequence shown here is derived from an EMBL/GenBank/DDBJ whole genome shotgun (WGS) entry which is preliminary data.</text>
</comment>
<organism evidence="2 3">
    <name type="scientific">Alkalihalobacterium chitinilyticum</name>
    <dbReference type="NCBI Taxonomy" id="2980103"/>
    <lineage>
        <taxon>Bacteria</taxon>
        <taxon>Bacillati</taxon>
        <taxon>Bacillota</taxon>
        <taxon>Bacilli</taxon>
        <taxon>Bacillales</taxon>
        <taxon>Bacillaceae</taxon>
        <taxon>Alkalihalobacterium</taxon>
    </lineage>
</organism>
<reference evidence="2" key="1">
    <citation type="submission" date="2024-05" db="EMBL/GenBank/DDBJ databases">
        <title>Alkalihalobacillus sp. strain MEB203 novel alkaliphilic bacterium from Lonar Lake, India.</title>
        <authorList>
            <person name="Joshi A."/>
            <person name="Thite S."/>
            <person name="Mengade P."/>
        </authorList>
    </citation>
    <scope>NUCLEOTIDE SEQUENCE</scope>
    <source>
        <strain evidence="2">MEB 203</strain>
    </source>
</reference>
<keyword evidence="3" id="KW-1185">Reference proteome</keyword>
<dbReference type="Pfam" id="PF20279">
    <property type="entry name" value="CTD12"/>
    <property type="match status" value="1"/>
</dbReference>
<dbReference type="EMBL" id="JAOTPO010000016">
    <property type="protein sequence ID" value="MDE5415469.1"/>
    <property type="molecule type" value="Genomic_DNA"/>
</dbReference>
<name>A0ABT5VMG9_9BACI</name>
<dbReference type="RefSeq" id="WP_275120071.1">
    <property type="nucleotide sequence ID" value="NZ_JAOTPO010000016.1"/>
</dbReference>
<evidence type="ECO:0000313" key="2">
    <source>
        <dbReference type="EMBL" id="MDE5415469.1"/>
    </source>
</evidence>
<sequence>MTGSRNTTKGDHSPVYNNDGNVYNQNVIHMRSDAINPYNLKKVIDFLELELEDDIEPNQGVEDDDGLKRINIVAKNIINNLEEEGCNDYNNVIIESSIYFKTIKDILSDPRNKKLRKSYSNIKKTINRKIPEIKREKEFFSEVINDIIDRFLNSNDIEILENEEMVSVVVHFMYYICHIGENGGNNAETG</sequence>
<protein>
    <recommendedName>
        <fullName evidence="1">ABC-three component systems C-terminal domain-containing protein</fullName>
    </recommendedName>
</protein>
<accession>A0ABT5VMG9</accession>